<evidence type="ECO:0000313" key="5">
    <source>
        <dbReference type="Proteomes" id="UP000602905"/>
    </source>
</evidence>
<gene>
    <name evidence="4" type="ORF">RHS03_06628</name>
</gene>
<feature type="chain" id="PRO_5034707776" evidence="3">
    <location>
        <begin position="24"/>
        <end position="1204"/>
    </location>
</feature>
<feature type="transmembrane region" description="Helical" evidence="2">
    <location>
        <begin position="1026"/>
        <end position="1048"/>
    </location>
</feature>
<dbReference type="EMBL" id="JACYCD010000216">
    <property type="protein sequence ID" value="KAF8700567.1"/>
    <property type="molecule type" value="Genomic_DNA"/>
</dbReference>
<evidence type="ECO:0000256" key="3">
    <source>
        <dbReference type="SAM" id="SignalP"/>
    </source>
</evidence>
<protein>
    <submittedName>
        <fullName evidence="4">Uncharacterized protein</fullName>
    </submittedName>
</protein>
<accession>A0A8H7HNV4</accession>
<sequence>MKFFSAFVGTILLILAAAEYAKAAIGGTFCSTPKLMCVTATQVGSNTIYNLSTTVSRENFGWMAVGFGDRMVGTPAVVVWPNSDDTITLAQRKATAAHASPPIDPVPPRTATLREDLSTLTGTPSSVLFSMPSSGNATETMVFAFGTSNPRSKDPGALLIRHVWLRPQLAVSTSNQEVEPLLSLNLQMTLWDIGVASFCLTSSAYLYLLRHQQNSSLVSTGLPSTAYILTNQVIHARLLPLESKHAFSYQTMSLLLSLSALESQALNCGWWGVIFGYPGIWGRMTGIRPQAYLKDQIGPGAFSPSIREKLADLLRKSNMKLGEVWMMTMPSFMGFEGINPLTVYFCYEEGKTNLWGVVLEVHNTFGERHAYILQVGKNEDEKDEKSKGYVTNYQNQTFTEHIAIRYDHQWTFARQFHVSPFNDRSGHYVCSVVVPSHPPPVISFSPKFTTRPRPVIRLHLVTAPPSPEVKLVALLRPTISEPLTATNLLASLALPPRRSQSSGSHLLTAIPEPSPAPWSTLPFGATLLLTSLRIIYQAALLHYQRGLAVFARPEPVAGPGREWVEHALGGVWNDVQPSDGDRIVTGGSIGWQSESSTERWARERFETRMHTIGTKLRIKLRIASTNPLVPVILLGSQESHVRELVLCYRSPRAWTAILTAPTTTHALEVGSRAEHWFGVSDESLFKELWDEGSYLDGQSQIAKMVGLMRTHLAYLPNTAKTNLTLPQPPYTSHPLDSPPSFSLLAHGEVCYRGYAMEGMGKSRPESESRSRWCWQPNRMKLVDLQVSSGGASGNNQESAWGSRPRTYVQRSFHHIPLYLLAVNERIFLWYKKYKMMFNLVVMLWLAGATLGWVIPNIDLPTYTYQCMPMELNWYDGSPPYSIWFGYSRGGPNGAKPTPGLGAWFNLTGHNFVVPCIAPAGSTLMLMLQDSTGWISMSRGDFVVLPSSDSSCLNSTHNLAGLSESQGALSTSLQQFRSSVISAITASAISPTSGVIITSVVASTADPTGEATATASPISGSKSLGRILGPILASLFAVLLCLVVGICLIRRRRKRKQEGHIPLVSTSAFDLLDGEGARPTRPRVIVQEIHELRAEPNVMNPANTTTNANATRVVPRNQLRLHNGTAPNWPSTVKNRESAVPPVPEATEQAPPTPTTQAQDQRTLEQRAEQLSPPELERLAALVARRLERVRGAPPQYQATEGIGV</sequence>
<evidence type="ECO:0000256" key="1">
    <source>
        <dbReference type="SAM" id="MobiDB-lite"/>
    </source>
</evidence>
<dbReference type="Gene3D" id="2.60.40.1210">
    <property type="entry name" value="Cellobiose dehydrogenase, cytochrome domain"/>
    <property type="match status" value="1"/>
</dbReference>
<feature type="signal peptide" evidence="3">
    <location>
        <begin position="1"/>
        <end position="23"/>
    </location>
</feature>
<keyword evidence="3" id="KW-0732">Signal</keyword>
<comment type="caution">
    <text evidence="4">The sequence shown here is derived from an EMBL/GenBank/DDBJ whole genome shotgun (WGS) entry which is preliminary data.</text>
</comment>
<keyword evidence="2" id="KW-0812">Transmembrane</keyword>
<feature type="region of interest" description="Disordered" evidence="1">
    <location>
        <begin position="1120"/>
        <end position="1169"/>
    </location>
</feature>
<name>A0A8H7HNV4_9AGAM</name>
<dbReference type="InterPro" id="IPR010775">
    <property type="entry name" value="DUF1365"/>
</dbReference>
<keyword evidence="2" id="KW-1133">Transmembrane helix</keyword>
<feature type="non-terminal residue" evidence="4">
    <location>
        <position position="1204"/>
    </location>
</feature>
<dbReference type="SUPFAM" id="SSF49344">
    <property type="entry name" value="CBD9-like"/>
    <property type="match status" value="1"/>
</dbReference>
<dbReference type="AlphaFoldDB" id="A0A8H7HNV4"/>
<evidence type="ECO:0000256" key="2">
    <source>
        <dbReference type="SAM" id="Phobius"/>
    </source>
</evidence>
<feature type="transmembrane region" description="Helical" evidence="2">
    <location>
        <begin position="835"/>
        <end position="854"/>
    </location>
</feature>
<dbReference type="OrthoDB" id="3340520at2759"/>
<dbReference type="Proteomes" id="UP000602905">
    <property type="component" value="Unassembled WGS sequence"/>
</dbReference>
<organism evidence="4 5">
    <name type="scientific">Rhizoctonia solani</name>
    <dbReference type="NCBI Taxonomy" id="456999"/>
    <lineage>
        <taxon>Eukaryota</taxon>
        <taxon>Fungi</taxon>
        <taxon>Dikarya</taxon>
        <taxon>Basidiomycota</taxon>
        <taxon>Agaricomycotina</taxon>
        <taxon>Agaricomycetes</taxon>
        <taxon>Cantharellales</taxon>
        <taxon>Ceratobasidiaceae</taxon>
        <taxon>Rhizoctonia</taxon>
    </lineage>
</organism>
<keyword evidence="2" id="KW-0472">Membrane</keyword>
<reference evidence="4" key="1">
    <citation type="submission" date="2020-09" db="EMBL/GenBank/DDBJ databases">
        <title>Comparative genome analyses of four rice-infecting Rhizoctonia solani isolates reveal extensive enrichment of homogalacturonan modification genes.</title>
        <authorList>
            <person name="Lee D.-Y."/>
            <person name="Jeon J."/>
            <person name="Kim K.-T."/>
            <person name="Cheong K."/>
            <person name="Song H."/>
            <person name="Choi G."/>
            <person name="Ko J."/>
            <person name="Opiyo S.O."/>
            <person name="Zuo S."/>
            <person name="Madhav S."/>
            <person name="Lee Y.-H."/>
            <person name="Wang G.-L."/>
        </authorList>
    </citation>
    <scope>NUCLEOTIDE SEQUENCE</scope>
    <source>
        <strain evidence="4">AG1-IA WGL</strain>
    </source>
</reference>
<dbReference type="Pfam" id="PF07103">
    <property type="entry name" value="DUF1365"/>
    <property type="match status" value="1"/>
</dbReference>
<evidence type="ECO:0000313" key="4">
    <source>
        <dbReference type="EMBL" id="KAF8700567.1"/>
    </source>
</evidence>
<proteinExistence type="predicted"/>
<dbReference type="PANTHER" id="PTHR33973">
    <property type="entry name" value="OS07G0153300 PROTEIN"/>
    <property type="match status" value="1"/>
</dbReference>
<feature type="compositionally biased region" description="Low complexity" evidence="1">
    <location>
        <begin position="1144"/>
        <end position="1157"/>
    </location>
</feature>
<dbReference type="PANTHER" id="PTHR33973:SF4">
    <property type="entry name" value="OS07G0153300 PROTEIN"/>
    <property type="match status" value="1"/>
</dbReference>